<evidence type="ECO:0000256" key="1">
    <source>
        <dbReference type="SAM" id="MobiDB-lite"/>
    </source>
</evidence>
<evidence type="ECO:0000313" key="4">
    <source>
        <dbReference type="RefSeq" id="XP_031394307.1"/>
    </source>
</evidence>
<dbReference type="InterPro" id="IPR052609">
    <property type="entry name" value="Ribosome_Biogenesis_Reg"/>
</dbReference>
<dbReference type="GO" id="GO:0042254">
    <property type="term" value="P:ribosome biogenesis"/>
    <property type="evidence" value="ECO:0007669"/>
    <property type="project" value="TreeGrafter"/>
</dbReference>
<reference evidence="4" key="2">
    <citation type="submission" date="2025-08" db="UniProtKB">
        <authorList>
            <consortium name="RefSeq"/>
        </authorList>
    </citation>
    <scope>IDENTIFICATION</scope>
    <source>
        <tissue evidence="4">Leaf</tissue>
    </source>
</reference>
<dbReference type="OrthoDB" id="160374at2759"/>
<dbReference type="Proteomes" id="UP000515151">
    <property type="component" value="Chromosome 4"/>
</dbReference>
<sequence>MRPPKTLELSGKTLPLLTNSQFSLFPLAMAESGEKRPRVSSKHKQKKKKRKLKESGLEESLRPRKTSRVDASEGAEAEAMPEEVEVVDHEVEEGQNDPWSSLQLILSLQSKELDVPKKLELAFAFVKARAEGRCHGDGQDFETVKLSRLIVFLNEWIQSLLISSGKKIKVGQKSDLNVVPEYLDLRCWGIFKFCLERAAVLQIPLNIARNLLQPICLVARHPMSGLNDAAPVLKEFVLNSEEFELYSIVSDCISLLFSSHEGMSNENLELWISTIDAVVQLVNKVLIEKLEGGKAGVLVLQFSCLVFEPFAQFLRTHPMRKGGFADFVDKLLEPLLELLGFMQLHIDESNRWPSNLLKLVEEVMSHGLFHPIHIDGFLTLHSTDKYLARPDGEAKISTTVIKSYHRHFFDKLERIIDGKKFVSLNGMGGLFHLLADRVKKQTAKAVTTEGMKASASMKVSIQVEDNPRAEKSCLSVHLNAETRKSLFDFFVQITEPLLMKLNCHLEDQIEGGDLEDIHSKLNCLRTILSSFISEKVYIKTEDISGGACLGFLKKFYDTLISLSIRFNQDWSTKHDALDRPQVENLPAVAEKVIAALGCLLEIEYEVVGSDIVTLWSVMISFLALGMSLCESTNRSLLLKEILNLGCQLVNLYSELRQVNSITFALCRALRLLRPPGDSGETSPALAPKNSISSCRDYVKSMGTLFCSQEFKLALCNAISSIPEGQASGCIRQLAEDVSESLMWLKLEYSKVDGEGYDELNSRGHEISYINLQCEVLGRGLSEIYSLVLDSLTVTRSNSTLVGSSMKDLMAVIRPCLSTLVGSPSESMNEFLSSLTGCPSHEKMSTDHNRSTHWALVFFFSLYMSCRSLFRQIVSLMPPDSAKKISAWIGDLLTAYAGNDLIERTDWTDESYFSWIVNPSASLLGVIQSISDVYLPSSVADCSCLIYQLHAMALQRLVDLNRMIKSAEFVLQTTDLKFQSQVLDGADQSVHHKKCRKWEKRISKLKKEAAGLTEFIMRYLTVLADGPSFSTYSDTGFNSLSPHKSDKWDTGFSTVNRRSFPTAVWWIICQNIDVWCSHATKKKLKMFLSFLVQSSLSSTAESPAYVNHKNARQPPVVTVQQISFELLHDSTLYEHRFVHRQLASSFCKMLEKSAVTLLPNSSSTDFDFSVSPNWSELLEALEKSLEVSKRKRFGHVRKPVSSFQSSIDNPNVGVFHVTSRKYAICQNLLGFLCWMPKSYLDSRSLKLYVTHVLNIERLAVSRMLNYQGHSKSCDYYELFKLFCCCRKAVKHLVAASCDENTGAGLFSSSPIFSEGSFPFLWLLKSAYLVLGLQDSQANDDPHLYADTTFSLMDHTSYIFLVSTKYYFAWGHDRLLDAKVSSTENDSDEGDANCNSIQLDSYADSSKYGEAWESMFVIAQSVKKDTQGLLGSLEESPDSKMVNFGGKHSYLSKLAYLASCLSGCFWGLASALSHIDAKDGGNEVALLKRKKDFVSKLSTFMDIYAEVVRFQFRILLDQSDKLVNYSGDLSGFKEFSLSDYTSRTDLYEHWRPVKGVVRTFLESPGFIYDSSIANVNSNSKMDGGGFFPGVSAEVPSFDLQILNKHYLQRILNGDEHEAAFLLRHILLGYSALLRLNLQVGADCLSPNVLHVLMAVVQFLISDLSNSVEVPEPFIFVSLDGVLKLLEELGSHFPLTDPTLSRIVYSRLVELHLMAIGKCISLQGKKYTLISHEMESNTKILQSHMVSCESSYSHSSFCLDEFIARLRMSFEVFIRKSSELHLLSGVQAVERALVGIQVGCTATYDINTGKAGGGRVSSYVAAGIDCLDLLLENVTGRKRLSVVRRHIQSLIASLFNIILHLQGPLIFYERSIENFGDNDPDSGAVVLMCIEVLTRISGKHALFQMDSWHVAQSLRIPAALFQEFSQLRLHKAPVASGSISSMENLDCNLKASVDHRFSVDMYDACCRLLYTVLKHHKSESEKCIAQLQDSVSILLHALETRDTDSVSTKNCFSWEVQEGITCACSLRRIYEEMRQQKDVFGPHCFKLLANYIWVYSGFGTLNSGIRREIDEALRPGIYALIDACSADDLQYLHTVFGEGPCRSALARLQHDYTSNFQYEGKV</sequence>
<proteinExistence type="predicted"/>
<dbReference type="InterPro" id="IPR018849">
    <property type="entry name" value="Urb2/Npa2_C"/>
</dbReference>
<feature type="domain" description="Nucleolar 27S pre-rRNA processing Urb2/Npa2 C-terminal" evidence="2">
    <location>
        <begin position="1885"/>
        <end position="2118"/>
    </location>
</feature>
<evidence type="ECO:0000259" key="2">
    <source>
        <dbReference type="Pfam" id="PF10441"/>
    </source>
</evidence>
<gene>
    <name evidence="4" type="primary">LOC116205787</name>
</gene>
<reference evidence="3" key="1">
    <citation type="journal article" date="2020" name="Plant Biotechnol. J.">
        <title>The pomegranate (Punica granatum L.) draft genome dissects genetic divergence between soft- and hard-seeded cultivars.</title>
        <authorList>
            <person name="Luo X."/>
            <person name="Li H."/>
            <person name="Wu Z."/>
            <person name="Yao W."/>
            <person name="Zhao P."/>
            <person name="Cao D."/>
            <person name="Yu H."/>
            <person name="Li K."/>
            <person name="Poudel K."/>
            <person name="Zhao D."/>
            <person name="Zhang F."/>
            <person name="Xia X."/>
            <person name="Chen L."/>
            <person name="Wang Q."/>
            <person name="Jing D."/>
            <person name="Cao S."/>
        </authorList>
    </citation>
    <scope>NUCLEOTIDE SEQUENCE [LARGE SCALE GENOMIC DNA]</scope>
    <source>
        <strain evidence="3">cv. Tunisia</strain>
    </source>
</reference>
<dbReference type="GeneID" id="116205787"/>
<dbReference type="PANTHER" id="PTHR15682:SF2">
    <property type="entry name" value="UNHEALTHY RIBOSOME BIOGENESIS PROTEIN 2 HOMOLOG"/>
    <property type="match status" value="1"/>
</dbReference>
<keyword evidence="3" id="KW-1185">Reference proteome</keyword>
<accession>A0A6P8DAW8</accession>
<evidence type="ECO:0000313" key="3">
    <source>
        <dbReference type="Proteomes" id="UP000515151"/>
    </source>
</evidence>
<feature type="compositionally biased region" description="Basic and acidic residues" evidence="1">
    <location>
        <begin position="53"/>
        <end position="71"/>
    </location>
</feature>
<feature type="compositionally biased region" description="Acidic residues" evidence="1">
    <location>
        <begin position="73"/>
        <end position="82"/>
    </location>
</feature>
<dbReference type="RefSeq" id="XP_031394307.1">
    <property type="nucleotide sequence ID" value="XM_031538447.1"/>
</dbReference>
<protein>
    <submittedName>
        <fullName evidence="4">Uncharacterized protein LOC116205787</fullName>
    </submittedName>
</protein>
<feature type="compositionally biased region" description="Basic residues" evidence="1">
    <location>
        <begin position="38"/>
        <end position="52"/>
    </location>
</feature>
<organism evidence="3 4">
    <name type="scientific">Punica granatum</name>
    <name type="common">Pomegranate</name>
    <dbReference type="NCBI Taxonomy" id="22663"/>
    <lineage>
        <taxon>Eukaryota</taxon>
        <taxon>Viridiplantae</taxon>
        <taxon>Streptophyta</taxon>
        <taxon>Embryophyta</taxon>
        <taxon>Tracheophyta</taxon>
        <taxon>Spermatophyta</taxon>
        <taxon>Magnoliopsida</taxon>
        <taxon>eudicotyledons</taxon>
        <taxon>Gunneridae</taxon>
        <taxon>Pentapetalae</taxon>
        <taxon>rosids</taxon>
        <taxon>malvids</taxon>
        <taxon>Myrtales</taxon>
        <taxon>Lythraceae</taxon>
        <taxon>Punica</taxon>
    </lineage>
</organism>
<dbReference type="Pfam" id="PF10441">
    <property type="entry name" value="Urb2"/>
    <property type="match status" value="1"/>
</dbReference>
<dbReference type="GO" id="GO:0005730">
    <property type="term" value="C:nucleolus"/>
    <property type="evidence" value="ECO:0007669"/>
    <property type="project" value="TreeGrafter"/>
</dbReference>
<name>A0A6P8DAW8_PUNGR</name>
<dbReference type="PANTHER" id="PTHR15682">
    <property type="entry name" value="UNHEALTHY RIBOSOME BIOGENESIS PROTEIN 2 HOMOLOG"/>
    <property type="match status" value="1"/>
</dbReference>
<feature type="region of interest" description="Disordered" evidence="1">
    <location>
        <begin position="31"/>
        <end position="82"/>
    </location>
</feature>